<dbReference type="AlphaFoldDB" id="A0A2L0F6N8"/>
<protein>
    <recommendedName>
        <fullName evidence="4">Secreted protein</fullName>
    </recommendedName>
</protein>
<name>A0A2L0F6N8_SORCE</name>
<dbReference type="PROSITE" id="PS51257">
    <property type="entry name" value="PROKAR_LIPOPROTEIN"/>
    <property type="match status" value="1"/>
</dbReference>
<sequence length="301" mass="32808">MNFNALRAALAIPCLALIGCAYNVDPTAEETVGTSEEEVVSTNRLSMNRLSMNRLSMNGLSMNQLSADGLHMAATELLQDEDGRELLRYTIRCALPEDVSLEATVGETTYRFNGLIGLAPEWMRAPLPEKSQRWVTACLLAHVNGYGVEVAISLRGRHPALGTDSVERTAYQEEEVSFFGNVFQPVDRRDELGDIGSRMYSCGGALLQLSCSGSEGAFVPERTCASKEDCSIQFLGPCRDLMSSGTSVCKSVSLDGYARCQAPARLTARKATETSYNEVITVFLGRPDFSSFYPLCTPLLP</sequence>
<accession>A0A2L0F6N8</accession>
<evidence type="ECO:0000256" key="1">
    <source>
        <dbReference type="SAM" id="SignalP"/>
    </source>
</evidence>
<dbReference type="OrthoDB" id="5522160at2"/>
<keyword evidence="1" id="KW-0732">Signal</keyword>
<gene>
    <name evidence="2" type="ORF">SOCE26_087150</name>
</gene>
<dbReference type="EMBL" id="CP012673">
    <property type="protein sequence ID" value="AUX47203.1"/>
    <property type="molecule type" value="Genomic_DNA"/>
</dbReference>
<organism evidence="2 3">
    <name type="scientific">Sorangium cellulosum</name>
    <name type="common">Polyangium cellulosum</name>
    <dbReference type="NCBI Taxonomy" id="56"/>
    <lineage>
        <taxon>Bacteria</taxon>
        <taxon>Pseudomonadati</taxon>
        <taxon>Myxococcota</taxon>
        <taxon>Polyangia</taxon>
        <taxon>Polyangiales</taxon>
        <taxon>Polyangiaceae</taxon>
        <taxon>Sorangium</taxon>
    </lineage>
</organism>
<proteinExistence type="predicted"/>
<dbReference type="Proteomes" id="UP000238348">
    <property type="component" value="Chromosome"/>
</dbReference>
<feature type="signal peptide" evidence="1">
    <location>
        <begin position="1"/>
        <end position="23"/>
    </location>
</feature>
<evidence type="ECO:0008006" key="4">
    <source>
        <dbReference type="Google" id="ProtNLM"/>
    </source>
</evidence>
<evidence type="ECO:0000313" key="3">
    <source>
        <dbReference type="Proteomes" id="UP000238348"/>
    </source>
</evidence>
<dbReference type="RefSeq" id="WP_159397834.1">
    <property type="nucleotide sequence ID" value="NZ_CP012673.1"/>
</dbReference>
<feature type="chain" id="PRO_5014746384" description="Secreted protein" evidence="1">
    <location>
        <begin position="24"/>
        <end position="301"/>
    </location>
</feature>
<reference evidence="2 3" key="1">
    <citation type="submission" date="2015-09" db="EMBL/GenBank/DDBJ databases">
        <title>Sorangium comparison.</title>
        <authorList>
            <person name="Zaburannyi N."/>
            <person name="Bunk B."/>
            <person name="Overmann J."/>
            <person name="Mueller R."/>
        </authorList>
    </citation>
    <scope>NUCLEOTIDE SEQUENCE [LARGE SCALE GENOMIC DNA]</scope>
    <source>
        <strain evidence="2 3">So ce26</strain>
    </source>
</reference>
<evidence type="ECO:0000313" key="2">
    <source>
        <dbReference type="EMBL" id="AUX47203.1"/>
    </source>
</evidence>